<dbReference type="Pfam" id="PF20706">
    <property type="entry name" value="GT4-conflict"/>
    <property type="match status" value="1"/>
</dbReference>
<sequence>MAPQSDASQERCVLLLCDRWKGVAEGLHNVNRFIAIQLSRFQGVRVYSTTFSRVDSMSEHDREDAETYNVRLVSLYTRGVGSPTDLYETFNSDPKSVFDPKIHGISNLTHIVGHAPITAEAAVRMRKMFPGSKVVLFYHVLPKDISWMQDRLPYPVPSDKKLVLLAERADVVYLTTRKIHWYFASKFRNRAEREVDYRLFIPQCTEEMFAAARAIRPSGYVVRELDILAISHGGGGLEPWQGMDLPVLAADKVARALPDVKVSVGIGCVKRSRAEKTREYLLNLLPSDHSLTVTVQAYDDMSDILNDFENYGLCLVPSRAEPYGFHGLQALSSGIPTLVADNAALTDLIRRLSIEADYIIEPSLAAESAKMDSNFWKQKIVSMVTDIERTERRALQLRQAIRQDEVAKETHDDFVSYILGGIGIRHNAVHLAFRSECDEGIALDAYREFNDLILAMMKQCWRRKHHPLTRDADVYELLPSIGLPIDELISDVTDLIEDEERRIVGVDRRTSSFIVYCPTVSSLRNLWAMCDRINAGLVKHVVGNGNDVIEAPLMRKFNLLAADVQTTISGPQYLIYKNQLVKLGKNL</sequence>
<accession>A0AAD9NP43</accession>
<comment type="caution">
    <text evidence="1">The sequence shown here is derived from an EMBL/GenBank/DDBJ whole genome shotgun (WGS) entry which is preliminary data.</text>
</comment>
<evidence type="ECO:0000313" key="2">
    <source>
        <dbReference type="Proteomes" id="UP001209878"/>
    </source>
</evidence>
<protein>
    <submittedName>
        <fullName evidence="1">Uncharacterized protein</fullName>
    </submittedName>
</protein>
<keyword evidence="2" id="KW-1185">Reference proteome</keyword>
<reference evidence="1" key="1">
    <citation type="journal article" date="2023" name="Mol. Biol. Evol.">
        <title>Third-Generation Sequencing Reveals the Adaptive Role of the Epigenome in Three Deep-Sea Polychaetes.</title>
        <authorList>
            <person name="Perez M."/>
            <person name="Aroh O."/>
            <person name="Sun Y."/>
            <person name="Lan Y."/>
            <person name="Juniper S.K."/>
            <person name="Young C.R."/>
            <person name="Angers B."/>
            <person name="Qian P.Y."/>
        </authorList>
    </citation>
    <scope>NUCLEOTIDE SEQUENCE</scope>
    <source>
        <strain evidence="1">R07B-5</strain>
    </source>
</reference>
<evidence type="ECO:0000313" key="1">
    <source>
        <dbReference type="EMBL" id="KAK2177190.1"/>
    </source>
</evidence>
<dbReference type="Gene3D" id="3.40.50.2000">
    <property type="entry name" value="Glycogen Phosphorylase B"/>
    <property type="match status" value="1"/>
</dbReference>
<dbReference type="EMBL" id="JAODUO010000614">
    <property type="protein sequence ID" value="KAK2177190.1"/>
    <property type="molecule type" value="Genomic_DNA"/>
</dbReference>
<organism evidence="1 2">
    <name type="scientific">Ridgeia piscesae</name>
    <name type="common">Tubeworm</name>
    <dbReference type="NCBI Taxonomy" id="27915"/>
    <lineage>
        <taxon>Eukaryota</taxon>
        <taxon>Metazoa</taxon>
        <taxon>Spiralia</taxon>
        <taxon>Lophotrochozoa</taxon>
        <taxon>Annelida</taxon>
        <taxon>Polychaeta</taxon>
        <taxon>Sedentaria</taxon>
        <taxon>Canalipalpata</taxon>
        <taxon>Sabellida</taxon>
        <taxon>Siboglinidae</taxon>
        <taxon>Ridgeia</taxon>
    </lineage>
</organism>
<dbReference type="SUPFAM" id="SSF53756">
    <property type="entry name" value="UDP-Glycosyltransferase/glycogen phosphorylase"/>
    <property type="match status" value="1"/>
</dbReference>
<dbReference type="AlphaFoldDB" id="A0AAD9NP43"/>
<name>A0AAD9NP43_RIDPI</name>
<dbReference type="Proteomes" id="UP001209878">
    <property type="component" value="Unassembled WGS sequence"/>
</dbReference>
<proteinExistence type="predicted"/>
<gene>
    <name evidence="1" type="ORF">NP493_614g01097</name>
</gene>